<evidence type="ECO:0008006" key="4">
    <source>
        <dbReference type="Google" id="ProtNLM"/>
    </source>
</evidence>
<keyword evidence="1" id="KW-0812">Transmembrane</keyword>
<feature type="transmembrane region" description="Helical" evidence="1">
    <location>
        <begin position="93"/>
        <end position="110"/>
    </location>
</feature>
<dbReference type="Proteomes" id="UP000037029">
    <property type="component" value="Chromosome"/>
</dbReference>
<organism evidence="2 3">
    <name type="scientific">Sphingobium yanoikuyae</name>
    <name type="common">Sphingomonas yanoikuyae</name>
    <dbReference type="NCBI Taxonomy" id="13690"/>
    <lineage>
        <taxon>Bacteria</taxon>
        <taxon>Pseudomonadati</taxon>
        <taxon>Pseudomonadota</taxon>
        <taxon>Alphaproteobacteria</taxon>
        <taxon>Sphingomonadales</taxon>
        <taxon>Sphingomonadaceae</taxon>
        <taxon>Sphingobium</taxon>
    </lineage>
</organism>
<feature type="transmembrane region" description="Helical" evidence="1">
    <location>
        <begin position="20"/>
        <end position="52"/>
    </location>
</feature>
<dbReference type="RefSeq" id="WP_107917526.1">
    <property type="nucleotide sequence ID" value="NZ_DFUC01000017.1"/>
</dbReference>
<keyword evidence="1" id="KW-1133">Transmembrane helix</keyword>
<evidence type="ECO:0000256" key="1">
    <source>
        <dbReference type="SAM" id="Phobius"/>
    </source>
</evidence>
<dbReference type="AlphaFoldDB" id="A0A2D1QXS2"/>
<sequence length="122" mass="13203">MEIDLKAFAERSRYRPASAALFVMSYIALAGIFAGVPSWLCFLIAAAAWIALATITLHRLRDSGLSGAWILLMILKFGVGPDWHLSDYVTMDIGGSILACVPIILGWIFPAKHNGSYSSSAN</sequence>
<evidence type="ECO:0000313" key="2">
    <source>
        <dbReference type="EMBL" id="ATP17414.1"/>
    </source>
</evidence>
<accession>A0A2D1QXS2</accession>
<reference evidence="2 3" key="1">
    <citation type="submission" date="2017-04" db="EMBL/GenBank/DDBJ databases">
        <title>Characterization, genome and methylation analysis of a phthalic acid esters degrading strain Sphingobium yanoikuyae SHJ.</title>
        <authorList>
            <person name="Feng L."/>
        </authorList>
    </citation>
    <scope>NUCLEOTIDE SEQUENCE [LARGE SCALE GENOMIC DNA]</scope>
    <source>
        <strain evidence="2 3">SHJ</strain>
    </source>
</reference>
<proteinExistence type="predicted"/>
<protein>
    <recommendedName>
        <fullName evidence="4">DUF805 domain-containing protein</fullName>
    </recommendedName>
</protein>
<dbReference type="EMBL" id="CP020925">
    <property type="protein sequence ID" value="ATP17414.1"/>
    <property type="molecule type" value="Genomic_DNA"/>
</dbReference>
<keyword evidence="1" id="KW-0472">Membrane</keyword>
<gene>
    <name evidence="2" type="ORF">BV87_02775</name>
</gene>
<name>A0A2D1QXS2_SPHYA</name>
<evidence type="ECO:0000313" key="3">
    <source>
        <dbReference type="Proteomes" id="UP000037029"/>
    </source>
</evidence>